<dbReference type="Pfam" id="PF02428">
    <property type="entry name" value="Prot_inhib_II"/>
    <property type="match status" value="1"/>
</dbReference>
<evidence type="ECO:0000313" key="6">
    <source>
        <dbReference type="Proteomes" id="UP001443914"/>
    </source>
</evidence>
<evidence type="ECO:0000256" key="2">
    <source>
        <dbReference type="ARBA" id="ARBA00022690"/>
    </source>
</evidence>
<dbReference type="GO" id="GO:0004867">
    <property type="term" value="F:serine-type endopeptidase inhibitor activity"/>
    <property type="evidence" value="ECO:0007669"/>
    <property type="project" value="UniProtKB-KW"/>
</dbReference>
<feature type="signal peptide" evidence="4">
    <location>
        <begin position="1"/>
        <end position="31"/>
    </location>
</feature>
<organism evidence="5 6">
    <name type="scientific">Saponaria officinalis</name>
    <name type="common">Common soapwort</name>
    <name type="synonym">Lychnis saponaria</name>
    <dbReference type="NCBI Taxonomy" id="3572"/>
    <lineage>
        <taxon>Eukaryota</taxon>
        <taxon>Viridiplantae</taxon>
        <taxon>Streptophyta</taxon>
        <taxon>Embryophyta</taxon>
        <taxon>Tracheophyta</taxon>
        <taxon>Spermatophyta</taxon>
        <taxon>Magnoliopsida</taxon>
        <taxon>eudicotyledons</taxon>
        <taxon>Gunneridae</taxon>
        <taxon>Pentapetalae</taxon>
        <taxon>Caryophyllales</taxon>
        <taxon>Caryophyllaceae</taxon>
        <taxon>Caryophylleae</taxon>
        <taxon>Saponaria</taxon>
    </lineage>
</organism>
<dbReference type="PANTHER" id="PTHR33832:SF15">
    <property type="entry name" value="SERINE-TYPE ENDOPEPTIDASE INHIBITOR"/>
    <property type="match status" value="1"/>
</dbReference>
<evidence type="ECO:0000256" key="3">
    <source>
        <dbReference type="ARBA" id="ARBA00022900"/>
    </source>
</evidence>
<dbReference type="SUPFAM" id="SSF100897">
    <property type="entry name" value="Plant proteinase inhibitors"/>
    <property type="match status" value="1"/>
</dbReference>
<gene>
    <name evidence="5" type="ORF">RND81_01G212200</name>
</gene>
<keyword evidence="4" id="KW-0732">Signal</keyword>
<dbReference type="InterPro" id="IPR051391">
    <property type="entry name" value="Protease_inhibitor_I20"/>
</dbReference>
<comment type="similarity">
    <text evidence="1">Belongs to the protease inhibitor I20 (potato type II proteinase inhibitor) family.</text>
</comment>
<sequence>MASNKISIAAMLLVFGVVLMLGSGNVKEVDAAKFCPQFCVNNLSYVICSSSGSTHLKPLCTNCCKAGPGCTLFFTDGTSQKCV</sequence>
<keyword evidence="3" id="KW-0722">Serine protease inhibitor</keyword>
<dbReference type="Gene3D" id="3.30.60.30">
    <property type="match status" value="1"/>
</dbReference>
<accession>A0AAW1NG95</accession>
<dbReference type="EMBL" id="JBDFQZ010000001">
    <property type="protein sequence ID" value="KAK9758168.1"/>
    <property type="molecule type" value="Genomic_DNA"/>
</dbReference>
<dbReference type="InterPro" id="IPR003465">
    <property type="entry name" value="Prot_inh_I20"/>
</dbReference>
<evidence type="ECO:0000313" key="5">
    <source>
        <dbReference type="EMBL" id="KAK9758168.1"/>
    </source>
</evidence>
<dbReference type="Proteomes" id="UP001443914">
    <property type="component" value="Unassembled WGS sequence"/>
</dbReference>
<proteinExistence type="inferred from homology"/>
<feature type="chain" id="PRO_5043710520" evidence="4">
    <location>
        <begin position="32"/>
        <end position="83"/>
    </location>
</feature>
<dbReference type="PANTHER" id="PTHR33832">
    <property type="entry name" value="SERINE-TYPE ENDOPEPTIDASE INHIBITOR"/>
    <property type="match status" value="1"/>
</dbReference>
<comment type="caution">
    <text evidence="5">The sequence shown here is derived from an EMBL/GenBank/DDBJ whole genome shotgun (WGS) entry which is preliminary data.</text>
</comment>
<name>A0AAW1NG95_SAPOF</name>
<reference evidence="5" key="1">
    <citation type="submission" date="2024-03" db="EMBL/GenBank/DDBJ databases">
        <title>WGS assembly of Saponaria officinalis var. Norfolk2.</title>
        <authorList>
            <person name="Jenkins J."/>
            <person name="Shu S."/>
            <person name="Grimwood J."/>
            <person name="Barry K."/>
            <person name="Goodstein D."/>
            <person name="Schmutz J."/>
            <person name="Leebens-Mack J."/>
            <person name="Osbourn A."/>
        </authorList>
    </citation>
    <scope>NUCLEOTIDE SEQUENCE [LARGE SCALE GENOMIC DNA]</scope>
    <source>
        <strain evidence="5">JIC</strain>
    </source>
</reference>
<keyword evidence="2" id="KW-0646">Protease inhibitor</keyword>
<evidence type="ECO:0000256" key="4">
    <source>
        <dbReference type="SAM" id="SignalP"/>
    </source>
</evidence>
<dbReference type="AlphaFoldDB" id="A0AAW1NG95"/>
<evidence type="ECO:0000256" key="1">
    <source>
        <dbReference type="ARBA" id="ARBA00007766"/>
    </source>
</evidence>
<keyword evidence="6" id="KW-1185">Reference proteome</keyword>
<protein>
    <submittedName>
        <fullName evidence="5">Uncharacterized protein</fullName>
    </submittedName>
</protein>